<organism evidence="1 2">
    <name type="scientific">Pseudomonas frederiksbergensis</name>
    <dbReference type="NCBI Taxonomy" id="104087"/>
    <lineage>
        <taxon>Bacteria</taxon>
        <taxon>Pseudomonadati</taxon>
        <taxon>Pseudomonadota</taxon>
        <taxon>Gammaproteobacteria</taxon>
        <taxon>Pseudomonadales</taxon>
        <taxon>Pseudomonadaceae</taxon>
        <taxon>Pseudomonas</taxon>
    </lineage>
</organism>
<reference evidence="1 2" key="1">
    <citation type="submission" date="2016-10" db="EMBL/GenBank/DDBJ databases">
        <title>Comparative genome analysis of multiple Pseudomonas spp. focuses on biocontrol and plant growth promoting traits.</title>
        <authorList>
            <person name="Tao X.-Y."/>
            <person name="Taylor C.G."/>
        </authorList>
    </citation>
    <scope>NUCLEOTIDE SEQUENCE [LARGE SCALE GENOMIC DNA]</scope>
    <source>
        <strain evidence="1 2">39A2</strain>
    </source>
</reference>
<evidence type="ECO:0000313" key="2">
    <source>
        <dbReference type="Proteomes" id="UP000283627"/>
    </source>
</evidence>
<evidence type="ECO:0000313" key="1">
    <source>
        <dbReference type="EMBL" id="RON53090.1"/>
    </source>
</evidence>
<gene>
    <name evidence="1" type="ORF">BK665_15700</name>
</gene>
<proteinExistence type="predicted"/>
<comment type="caution">
    <text evidence="1">The sequence shown here is derived from an EMBL/GenBank/DDBJ whole genome shotgun (WGS) entry which is preliminary data.</text>
</comment>
<name>A0A423KIW4_9PSED</name>
<protein>
    <submittedName>
        <fullName evidence="1">Uncharacterized protein</fullName>
    </submittedName>
</protein>
<dbReference type="RefSeq" id="WP_259699613.1">
    <property type="nucleotide sequence ID" value="NZ_MOBP01000010.1"/>
</dbReference>
<dbReference type="Proteomes" id="UP000283627">
    <property type="component" value="Unassembled WGS sequence"/>
</dbReference>
<dbReference type="AlphaFoldDB" id="A0A423KIW4"/>
<dbReference type="EMBL" id="MOBP01000010">
    <property type="protein sequence ID" value="RON53090.1"/>
    <property type="molecule type" value="Genomic_DNA"/>
</dbReference>
<accession>A0A423KIW4</accession>
<sequence>MGRAKEKNSTDDYRSLDIRALHRAGLLRAGFAYKWVWKRSGELVGTIGIDVESLTRLRLQYRVTTNGVTESKEYPVPITWTPCHLGGNRGWFLCPCCGRRVAELYLSRVFACRHCLRLNYESQQANKRDRAADHSWKLRSALGCPEGFLTLPAEYIPKPKGLHWRTFEQKVEQIKRLDAAAWADAGPMRESIERWLEDGHW</sequence>